<feature type="transmembrane region" description="Helical" evidence="1">
    <location>
        <begin position="56"/>
        <end position="73"/>
    </location>
</feature>
<reference evidence="3" key="1">
    <citation type="journal article" date="2019" name="Int. J. Syst. Evol. Microbiol.">
        <title>The Global Catalogue of Microorganisms (GCM) 10K type strain sequencing project: providing services to taxonomists for standard genome sequencing and annotation.</title>
        <authorList>
            <consortium name="The Broad Institute Genomics Platform"/>
            <consortium name="The Broad Institute Genome Sequencing Center for Infectious Disease"/>
            <person name="Wu L."/>
            <person name="Ma J."/>
        </authorList>
    </citation>
    <scope>NUCLEOTIDE SEQUENCE [LARGE SCALE GENOMIC DNA]</scope>
    <source>
        <strain evidence="3">JCM 3380</strain>
    </source>
</reference>
<dbReference type="EMBL" id="BAAABU010000003">
    <property type="protein sequence ID" value="GAA0219695.1"/>
    <property type="molecule type" value="Genomic_DNA"/>
</dbReference>
<dbReference type="Proteomes" id="UP001500416">
    <property type="component" value="Unassembled WGS sequence"/>
</dbReference>
<feature type="transmembrane region" description="Helical" evidence="1">
    <location>
        <begin position="31"/>
        <end position="49"/>
    </location>
</feature>
<keyword evidence="1" id="KW-1133">Transmembrane helix</keyword>
<sequence length="121" mass="12260">MPFLFVSAVLGLTGVAGLVSGATPDVGLSVALFGAAVAVLVAGGGLVAWRSRRQRLVLRWGYPAAVLAVGIGVDGVRVPVVAVVAVGVPVLLLLVGRYVVERRRTAAAADESFASSGYGCR</sequence>
<keyword evidence="1" id="KW-0812">Transmembrane</keyword>
<evidence type="ECO:0000313" key="3">
    <source>
        <dbReference type="Proteomes" id="UP001500416"/>
    </source>
</evidence>
<accession>A0ABP3D2B6</accession>
<keyword evidence="1" id="KW-0472">Membrane</keyword>
<proteinExistence type="predicted"/>
<comment type="caution">
    <text evidence="2">The sequence shown here is derived from an EMBL/GenBank/DDBJ whole genome shotgun (WGS) entry which is preliminary data.</text>
</comment>
<protein>
    <submittedName>
        <fullName evidence="2">Uncharacterized protein</fullName>
    </submittedName>
</protein>
<evidence type="ECO:0000313" key="2">
    <source>
        <dbReference type="EMBL" id="GAA0219695.1"/>
    </source>
</evidence>
<organism evidence="2 3">
    <name type="scientific">Saccharothrix mutabilis subsp. mutabilis</name>
    <dbReference type="NCBI Taxonomy" id="66855"/>
    <lineage>
        <taxon>Bacteria</taxon>
        <taxon>Bacillati</taxon>
        <taxon>Actinomycetota</taxon>
        <taxon>Actinomycetes</taxon>
        <taxon>Pseudonocardiales</taxon>
        <taxon>Pseudonocardiaceae</taxon>
        <taxon>Saccharothrix</taxon>
    </lineage>
</organism>
<feature type="transmembrane region" description="Helical" evidence="1">
    <location>
        <begin position="79"/>
        <end position="100"/>
    </location>
</feature>
<name>A0ABP3D2B6_9PSEU</name>
<keyword evidence="3" id="KW-1185">Reference proteome</keyword>
<evidence type="ECO:0000256" key="1">
    <source>
        <dbReference type="SAM" id="Phobius"/>
    </source>
</evidence>
<gene>
    <name evidence="2" type="ORF">GCM10010492_17180</name>
</gene>